<gene>
    <name evidence="1" type="ORF">GSLYS_00010718001</name>
</gene>
<evidence type="ECO:0000313" key="2">
    <source>
        <dbReference type="Proteomes" id="UP001497497"/>
    </source>
</evidence>
<proteinExistence type="predicted"/>
<feature type="non-terminal residue" evidence="1">
    <location>
        <position position="1"/>
    </location>
</feature>
<comment type="caution">
    <text evidence="1">The sequence shown here is derived from an EMBL/GenBank/DDBJ whole genome shotgun (WGS) entry which is preliminary data.</text>
</comment>
<sequence length="104" mass="12270">SFLKTVLEKDEKDVKAVPLSNNTVNRRLDEMSEDNRIQLVEMLNARKFSMQMDESNLSNSETVLITYVRYIDKMYFAEEMFCKSLGSTTTTNDIYNKLKILRWQ</sequence>
<dbReference type="Proteomes" id="UP001497497">
    <property type="component" value="Unassembled WGS sequence"/>
</dbReference>
<accession>A0AAV2HTB7</accession>
<protein>
    <submittedName>
        <fullName evidence="1">Uncharacterized protein</fullName>
    </submittedName>
</protein>
<reference evidence="1 2" key="1">
    <citation type="submission" date="2024-04" db="EMBL/GenBank/DDBJ databases">
        <authorList>
            <consortium name="Genoscope - CEA"/>
            <person name="William W."/>
        </authorList>
    </citation>
    <scope>NUCLEOTIDE SEQUENCE [LARGE SCALE GENOMIC DNA]</scope>
</reference>
<dbReference type="PANTHER" id="PTHR45913">
    <property type="entry name" value="EPM2A-INTERACTING PROTEIN 1"/>
    <property type="match status" value="1"/>
</dbReference>
<dbReference type="AlphaFoldDB" id="A0AAV2HTB7"/>
<name>A0AAV2HTB7_LYMST</name>
<dbReference type="EMBL" id="CAXITT010000240">
    <property type="protein sequence ID" value="CAL1536805.1"/>
    <property type="molecule type" value="Genomic_DNA"/>
</dbReference>
<organism evidence="1 2">
    <name type="scientific">Lymnaea stagnalis</name>
    <name type="common">Great pond snail</name>
    <name type="synonym">Helix stagnalis</name>
    <dbReference type="NCBI Taxonomy" id="6523"/>
    <lineage>
        <taxon>Eukaryota</taxon>
        <taxon>Metazoa</taxon>
        <taxon>Spiralia</taxon>
        <taxon>Lophotrochozoa</taxon>
        <taxon>Mollusca</taxon>
        <taxon>Gastropoda</taxon>
        <taxon>Heterobranchia</taxon>
        <taxon>Euthyneura</taxon>
        <taxon>Panpulmonata</taxon>
        <taxon>Hygrophila</taxon>
        <taxon>Lymnaeoidea</taxon>
        <taxon>Lymnaeidae</taxon>
        <taxon>Lymnaea</taxon>
    </lineage>
</organism>
<dbReference type="PANTHER" id="PTHR45913:SF19">
    <property type="entry name" value="LOW QUALITY PROTEIN: ZINC FINGER BED DOMAIN-CONTAINING PROTEIN 5-LIKE"/>
    <property type="match status" value="1"/>
</dbReference>
<keyword evidence="2" id="KW-1185">Reference proteome</keyword>
<evidence type="ECO:0000313" key="1">
    <source>
        <dbReference type="EMBL" id="CAL1536805.1"/>
    </source>
</evidence>